<dbReference type="InterPro" id="IPR006145">
    <property type="entry name" value="PsdUridine_synth_RsuA/RluA"/>
</dbReference>
<dbReference type="InterPro" id="IPR020103">
    <property type="entry name" value="PsdUridine_synth_cat_dom_sf"/>
</dbReference>
<evidence type="ECO:0000313" key="3">
    <source>
        <dbReference type="EMBL" id="GAN08940.1"/>
    </source>
</evidence>
<dbReference type="STRING" id="91626.A0A0C9LWQ6"/>
<evidence type="ECO:0000259" key="2">
    <source>
        <dbReference type="Pfam" id="PF00849"/>
    </source>
</evidence>
<dbReference type="GO" id="GO:0009982">
    <property type="term" value="F:pseudouridine synthase activity"/>
    <property type="evidence" value="ECO:0007669"/>
    <property type="project" value="InterPro"/>
</dbReference>
<sequence>MRNLTIKVIYRDDDWFIIDKPYDCRIQNYANAKDPSGSYIVLNYMLDDVIHSTEKKNKVESLLKEQFPDISKFRNVHQLDYATSGVFVLALNKKAAAAASKLFRDRTVKKTYLALVNGHIKEDEYFIDQPIDDDPNHEFRMAIVPTGKPAQTKIRVLQRGYYTYKEDKTGIEKTLPVTKVSLSPISGRRHQLRLHLKHIGHPIVGDFNYEDEYTDTFRMMLHAHQIILPLPDREELKVMADDPFSELVAY</sequence>
<reference evidence="3" key="1">
    <citation type="submission" date="2014-09" db="EMBL/GenBank/DDBJ databases">
        <title>Draft genome sequence of an oleaginous Mucoromycotina fungus Mucor ambiguus NBRC6742.</title>
        <authorList>
            <person name="Takeda I."/>
            <person name="Yamane N."/>
            <person name="Morita T."/>
            <person name="Tamano K."/>
            <person name="Machida M."/>
            <person name="Baker S."/>
            <person name="Koike H."/>
        </authorList>
    </citation>
    <scope>NUCLEOTIDE SEQUENCE</scope>
    <source>
        <strain evidence="3">NBRC 6742</strain>
    </source>
</reference>
<feature type="domain" description="Pseudouridine synthase RsuA/RluA-like" evidence="2">
    <location>
        <begin position="15"/>
        <end position="198"/>
    </location>
</feature>
<dbReference type="Pfam" id="PF00849">
    <property type="entry name" value="PseudoU_synth_2"/>
    <property type="match status" value="1"/>
</dbReference>
<dbReference type="AlphaFoldDB" id="A0A0C9LWQ6"/>
<dbReference type="InterPro" id="IPR050188">
    <property type="entry name" value="RluA_PseudoU_synthase"/>
</dbReference>
<proteinExistence type="inferred from homology"/>
<dbReference type="PANTHER" id="PTHR21600">
    <property type="entry name" value="MITOCHONDRIAL RNA PSEUDOURIDINE SYNTHASE"/>
    <property type="match status" value="1"/>
</dbReference>
<comment type="similarity">
    <text evidence="1">Belongs to the pseudouridine synthase RluA family.</text>
</comment>
<dbReference type="EMBL" id="DF836522">
    <property type="protein sequence ID" value="GAN08940.1"/>
    <property type="molecule type" value="Genomic_DNA"/>
</dbReference>
<dbReference type="PANTHER" id="PTHR21600:SF87">
    <property type="entry name" value="RNA PSEUDOURIDYLATE SYNTHASE DOMAIN-CONTAINING PROTEIN 1"/>
    <property type="match status" value="1"/>
</dbReference>
<dbReference type="Gene3D" id="3.30.2350.10">
    <property type="entry name" value="Pseudouridine synthase"/>
    <property type="match status" value="1"/>
</dbReference>
<organism evidence="3">
    <name type="scientific">Mucor ambiguus</name>
    <dbReference type="NCBI Taxonomy" id="91626"/>
    <lineage>
        <taxon>Eukaryota</taxon>
        <taxon>Fungi</taxon>
        <taxon>Fungi incertae sedis</taxon>
        <taxon>Mucoromycota</taxon>
        <taxon>Mucoromycotina</taxon>
        <taxon>Mucoromycetes</taxon>
        <taxon>Mucorales</taxon>
        <taxon>Mucorineae</taxon>
        <taxon>Mucoraceae</taxon>
        <taxon>Mucor</taxon>
    </lineage>
</organism>
<dbReference type="OrthoDB" id="428658at2759"/>
<keyword evidence="4" id="KW-1185">Reference proteome</keyword>
<accession>A0A0C9LWQ6</accession>
<dbReference type="GO" id="GO:0000455">
    <property type="term" value="P:enzyme-directed rRNA pseudouridine synthesis"/>
    <property type="evidence" value="ECO:0007669"/>
    <property type="project" value="TreeGrafter"/>
</dbReference>
<dbReference type="Proteomes" id="UP000053815">
    <property type="component" value="Unassembled WGS sequence"/>
</dbReference>
<gene>
    <name evidence="3" type="ORF">MAM1_0233d08460</name>
</gene>
<name>A0A0C9LWQ6_9FUNG</name>
<dbReference type="GO" id="GO:0003723">
    <property type="term" value="F:RNA binding"/>
    <property type="evidence" value="ECO:0007669"/>
    <property type="project" value="InterPro"/>
</dbReference>
<protein>
    <submittedName>
        <fullName evidence="3">RNA pseudouridylate synthase domain-containing protein 1-like</fullName>
    </submittedName>
</protein>
<evidence type="ECO:0000313" key="4">
    <source>
        <dbReference type="Proteomes" id="UP000053815"/>
    </source>
</evidence>
<dbReference type="CDD" id="cd02869">
    <property type="entry name" value="PseudoU_synth_RluA_like"/>
    <property type="match status" value="1"/>
</dbReference>
<dbReference type="SUPFAM" id="SSF55120">
    <property type="entry name" value="Pseudouridine synthase"/>
    <property type="match status" value="1"/>
</dbReference>
<evidence type="ECO:0000256" key="1">
    <source>
        <dbReference type="ARBA" id="ARBA00010876"/>
    </source>
</evidence>